<name>A0A1S8XBH0_OPIVI</name>
<evidence type="ECO:0000313" key="2">
    <source>
        <dbReference type="Proteomes" id="UP000243686"/>
    </source>
</evidence>
<protein>
    <submittedName>
        <fullName evidence="1">Uncharacterized protein</fullName>
    </submittedName>
</protein>
<feature type="non-terminal residue" evidence="1">
    <location>
        <position position="82"/>
    </location>
</feature>
<gene>
    <name evidence="1" type="ORF">X801_00021</name>
</gene>
<proteinExistence type="predicted"/>
<evidence type="ECO:0000313" key="1">
    <source>
        <dbReference type="EMBL" id="OON24070.1"/>
    </source>
</evidence>
<accession>A0A1S8XBH0</accession>
<dbReference type="Proteomes" id="UP000243686">
    <property type="component" value="Unassembled WGS sequence"/>
</dbReference>
<dbReference type="EMBL" id="KV891456">
    <property type="protein sequence ID" value="OON24070.1"/>
    <property type="molecule type" value="Genomic_DNA"/>
</dbReference>
<reference evidence="1 2" key="1">
    <citation type="submission" date="2015-03" db="EMBL/GenBank/DDBJ databases">
        <title>Draft genome of the nematode, Opisthorchis viverrini.</title>
        <authorList>
            <person name="Mitreva M."/>
        </authorList>
    </citation>
    <scope>NUCLEOTIDE SEQUENCE [LARGE SCALE GENOMIC DNA]</scope>
    <source>
        <strain evidence="1">Khon Kaen</strain>
    </source>
</reference>
<dbReference type="AlphaFoldDB" id="A0A1S8XBH0"/>
<keyword evidence="2" id="KW-1185">Reference proteome</keyword>
<organism evidence="1 2">
    <name type="scientific">Opisthorchis viverrini</name>
    <name type="common">Southeast Asian liver fluke</name>
    <dbReference type="NCBI Taxonomy" id="6198"/>
    <lineage>
        <taxon>Eukaryota</taxon>
        <taxon>Metazoa</taxon>
        <taxon>Spiralia</taxon>
        <taxon>Lophotrochozoa</taxon>
        <taxon>Platyhelminthes</taxon>
        <taxon>Trematoda</taxon>
        <taxon>Digenea</taxon>
        <taxon>Opisthorchiida</taxon>
        <taxon>Opisthorchiata</taxon>
        <taxon>Opisthorchiidae</taxon>
        <taxon>Opisthorchis</taxon>
    </lineage>
</organism>
<sequence>MDQSLAEYQIRAAENFSDFVQITLEFHSSASYTLTIVVGINVHDEWFGNANQPNISSIGLGLWTTHSEIVKERHLSPHISFV</sequence>